<accession>A0ABD0LSS1</accession>
<name>A0ABD0LSS1_9CAEN</name>
<sequence>MVCRPAALSVALAMTASVVYSYNRRNPSRSILHVDYDPCTIVHSSGVRLPLGQEMHADRDRNCWLLFLAGGGEKSAVTCPEGKMSEKRVCCTRGIHVSLGSGISSHSSRHCTPAFTISLFSDADLAGAGAGYTGVYC</sequence>
<dbReference type="EMBL" id="JACVVK020000027">
    <property type="protein sequence ID" value="KAK7502201.1"/>
    <property type="molecule type" value="Genomic_DNA"/>
</dbReference>
<feature type="signal peptide" evidence="1">
    <location>
        <begin position="1"/>
        <end position="21"/>
    </location>
</feature>
<reference evidence="2 3" key="1">
    <citation type="journal article" date="2023" name="Sci. Data">
        <title>Genome assembly of the Korean intertidal mud-creeper Batillaria attramentaria.</title>
        <authorList>
            <person name="Patra A.K."/>
            <person name="Ho P.T."/>
            <person name="Jun S."/>
            <person name="Lee S.J."/>
            <person name="Kim Y."/>
            <person name="Won Y.J."/>
        </authorList>
    </citation>
    <scope>NUCLEOTIDE SEQUENCE [LARGE SCALE GENOMIC DNA]</scope>
    <source>
        <strain evidence="2">Wonlab-2016</strain>
    </source>
</reference>
<proteinExistence type="predicted"/>
<keyword evidence="1" id="KW-0732">Signal</keyword>
<evidence type="ECO:0008006" key="4">
    <source>
        <dbReference type="Google" id="ProtNLM"/>
    </source>
</evidence>
<gene>
    <name evidence="2" type="ORF">BaRGS_00006565</name>
</gene>
<evidence type="ECO:0000313" key="3">
    <source>
        <dbReference type="Proteomes" id="UP001519460"/>
    </source>
</evidence>
<protein>
    <recommendedName>
        <fullName evidence="4">Secreted protein</fullName>
    </recommendedName>
</protein>
<evidence type="ECO:0000256" key="1">
    <source>
        <dbReference type="SAM" id="SignalP"/>
    </source>
</evidence>
<comment type="caution">
    <text evidence="2">The sequence shown here is derived from an EMBL/GenBank/DDBJ whole genome shotgun (WGS) entry which is preliminary data.</text>
</comment>
<dbReference type="Proteomes" id="UP001519460">
    <property type="component" value="Unassembled WGS sequence"/>
</dbReference>
<keyword evidence="3" id="KW-1185">Reference proteome</keyword>
<organism evidence="2 3">
    <name type="scientific">Batillaria attramentaria</name>
    <dbReference type="NCBI Taxonomy" id="370345"/>
    <lineage>
        <taxon>Eukaryota</taxon>
        <taxon>Metazoa</taxon>
        <taxon>Spiralia</taxon>
        <taxon>Lophotrochozoa</taxon>
        <taxon>Mollusca</taxon>
        <taxon>Gastropoda</taxon>
        <taxon>Caenogastropoda</taxon>
        <taxon>Sorbeoconcha</taxon>
        <taxon>Cerithioidea</taxon>
        <taxon>Batillariidae</taxon>
        <taxon>Batillaria</taxon>
    </lineage>
</organism>
<dbReference type="AlphaFoldDB" id="A0ABD0LSS1"/>
<feature type="chain" id="PRO_5044875644" description="Secreted protein" evidence="1">
    <location>
        <begin position="22"/>
        <end position="137"/>
    </location>
</feature>
<evidence type="ECO:0000313" key="2">
    <source>
        <dbReference type="EMBL" id="KAK7502201.1"/>
    </source>
</evidence>